<protein>
    <recommendedName>
        <fullName evidence="5">Conjugal transfer protein TrbL</fullName>
    </recommendedName>
</protein>
<feature type="transmembrane region" description="Helical" evidence="2">
    <location>
        <begin position="143"/>
        <end position="164"/>
    </location>
</feature>
<dbReference type="Pfam" id="PF19590">
    <property type="entry name" value="TrbL_3"/>
    <property type="match status" value="1"/>
</dbReference>
<evidence type="ECO:0000256" key="1">
    <source>
        <dbReference type="SAM" id="MobiDB-lite"/>
    </source>
</evidence>
<feature type="transmembrane region" description="Helical" evidence="2">
    <location>
        <begin position="176"/>
        <end position="196"/>
    </location>
</feature>
<gene>
    <name evidence="3" type="ORF">HPC72_03470</name>
</gene>
<reference evidence="3 4" key="1">
    <citation type="submission" date="2020-05" db="EMBL/GenBank/DDBJ databases">
        <title>Actinomyces sp. zg-325.</title>
        <authorList>
            <person name="Yang C."/>
        </authorList>
    </citation>
    <scope>NUCLEOTIDE SEQUENCE [LARGE SCALE GENOMIC DNA]</scope>
    <source>
        <strain evidence="4">zg-325</strain>
    </source>
</reference>
<accession>A0A6M8B977</accession>
<feature type="transmembrane region" description="Helical" evidence="2">
    <location>
        <begin position="263"/>
        <end position="288"/>
    </location>
</feature>
<evidence type="ECO:0000256" key="2">
    <source>
        <dbReference type="SAM" id="Phobius"/>
    </source>
</evidence>
<organism evidence="3 4">
    <name type="scientific">Actinomyces marmotae</name>
    <dbReference type="NCBI Taxonomy" id="2737173"/>
    <lineage>
        <taxon>Bacteria</taxon>
        <taxon>Bacillati</taxon>
        <taxon>Actinomycetota</taxon>
        <taxon>Actinomycetes</taxon>
        <taxon>Actinomycetales</taxon>
        <taxon>Actinomycetaceae</taxon>
        <taxon>Actinomyces</taxon>
    </lineage>
</organism>
<proteinExistence type="predicted"/>
<dbReference type="EMBL" id="CP053642">
    <property type="protein sequence ID" value="QKD79435.1"/>
    <property type="molecule type" value="Genomic_DNA"/>
</dbReference>
<dbReference type="Proteomes" id="UP000504752">
    <property type="component" value="Chromosome"/>
</dbReference>
<evidence type="ECO:0000313" key="4">
    <source>
        <dbReference type="Proteomes" id="UP000504752"/>
    </source>
</evidence>
<sequence>MLVHAAQEVLTAIGKTLTSVGTMWVNVSTPNLKPAGSASMGGGQTIVDFIGPRLVWLQIAIFTGCLITMGIKMMWSPDFSTVRELVAGWLKMVIISGAGAVFVNLAVEVCDGYSKWIVSEAVGSEADAATFASKILDASTVTAGGTGIMVILVAGLLGLLANLVQTMMIYGRSAMLVLLVAFLPVVASAAMTNWGRQWLNKFVSWLIAFLAFKPVAATIYAIAIRLVAGTGSDDEFTQFILGVIMMILAALALPSLVGFLTPVAAGVGGGGGGSGAAGAAALVANGAVATRQMGAWARGATGPAGRSGGAGSAGADGAVDSAPVAGRPSQAPAPTPPAAGAGAASGGAAAGSGAAGGGAAAGSGAAGGGAAAGSGAAGGGAAAGSGAAAGPVGVAAVVGVKAASAGVRGAQGVAHSATDQGAAANGAVDVSGQGRR</sequence>
<keyword evidence="2" id="KW-0812">Transmembrane</keyword>
<dbReference type="AlphaFoldDB" id="A0A6M8B977"/>
<feature type="region of interest" description="Disordered" evidence="1">
    <location>
        <begin position="299"/>
        <end position="346"/>
    </location>
</feature>
<feature type="compositionally biased region" description="Gly residues" evidence="1">
    <location>
        <begin position="305"/>
        <end position="314"/>
    </location>
</feature>
<dbReference type="GO" id="GO:0005737">
    <property type="term" value="C:cytoplasm"/>
    <property type="evidence" value="ECO:0007669"/>
    <property type="project" value="TreeGrafter"/>
</dbReference>
<keyword evidence="2" id="KW-0472">Membrane</keyword>
<feature type="transmembrane region" description="Helical" evidence="2">
    <location>
        <begin position="202"/>
        <end position="227"/>
    </location>
</feature>
<keyword evidence="2" id="KW-1133">Transmembrane helix</keyword>
<dbReference type="InterPro" id="IPR045782">
    <property type="entry name" value="TrbL_3"/>
</dbReference>
<evidence type="ECO:0008006" key="5">
    <source>
        <dbReference type="Google" id="ProtNLM"/>
    </source>
</evidence>
<feature type="transmembrane region" description="Helical" evidence="2">
    <location>
        <begin position="239"/>
        <end position="257"/>
    </location>
</feature>
<dbReference type="RefSeq" id="WP_159524652.1">
    <property type="nucleotide sequence ID" value="NZ_CP053642.1"/>
</dbReference>
<dbReference type="PANTHER" id="PTHR16306">
    <property type="entry name" value="TRANSLIN-ASSOCIATED FACTOR X-INTERACTING PROTEIN 1"/>
    <property type="match status" value="1"/>
</dbReference>
<feature type="compositionally biased region" description="Low complexity" evidence="1">
    <location>
        <begin position="315"/>
        <end position="326"/>
    </location>
</feature>
<dbReference type="PANTHER" id="PTHR16306:SF0">
    <property type="entry name" value="TRANSLIN-ASSOCIATED FACTOR X-INTERACTING PROTEIN 1"/>
    <property type="match status" value="1"/>
</dbReference>
<keyword evidence="4" id="KW-1185">Reference proteome</keyword>
<dbReference type="KEGG" id="amam:HPC72_03470"/>
<feature type="transmembrane region" description="Helical" evidence="2">
    <location>
        <begin position="55"/>
        <end position="75"/>
    </location>
</feature>
<evidence type="ECO:0000313" key="3">
    <source>
        <dbReference type="EMBL" id="QKD79435.1"/>
    </source>
</evidence>
<name>A0A6M8B977_9ACTO</name>
<feature type="region of interest" description="Disordered" evidence="1">
    <location>
        <begin position="408"/>
        <end position="436"/>
    </location>
</feature>
<feature type="transmembrane region" description="Helical" evidence="2">
    <location>
        <begin position="87"/>
        <end position="107"/>
    </location>
</feature>